<organism evidence="2 3">
    <name type="scientific">Hydrogenovibrio marinus</name>
    <dbReference type="NCBI Taxonomy" id="28885"/>
    <lineage>
        <taxon>Bacteria</taxon>
        <taxon>Pseudomonadati</taxon>
        <taxon>Pseudomonadota</taxon>
        <taxon>Gammaproteobacteria</taxon>
        <taxon>Thiotrichales</taxon>
        <taxon>Piscirickettsiaceae</taxon>
        <taxon>Hydrogenovibrio</taxon>
    </lineage>
</organism>
<dbReference type="Proteomes" id="UP000027341">
    <property type="component" value="Unassembled WGS sequence"/>
</dbReference>
<accession>A0A066ZZU8</accession>
<keyword evidence="3" id="KW-1185">Reference proteome</keyword>
<dbReference type="InterPro" id="IPR051680">
    <property type="entry name" value="ATP-dep_Glu-Cys_Ligase-2"/>
</dbReference>
<reference evidence="2 3" key="1">
    <citation type="submission" date="2014-04" db="EMBL/GenBank/DDBJ databases">
        <title>Draft genome sequence of Hydrogenovibrio marinus MH-110, a model organism for aerobic H2 metabolism.</title>
        <authorList>
            <person name="Cha H.J."/>
            <person name="Jo B.H."/>
            <person name="Hwang B.H."/>
        </authorList>
    </citation>
    <scope>NUCLEOTIDE SEQUENCE [LARGE SCALE GENOMIC DNA]</scope>
    <source>
        <strain evidence="2 3">MH-110</strain>
    </source>
</reference>
<proteinExistence type="predicted"/>
<evidence type="ECO:0000313" key="3">
    <source>
        <dbReference type="Proteomes" id="UP000027341"/>
    </source>
</evidence>
<dbReference type="PANTHER" id="PTHR34595:SF7">
    <property type="entry name" value="SLL1039 PROTEIN"/>
    <property type="match status" value="1"/>
</dbReference>
<evidence type="ECO:0000313" key="2">
    <source>
        <dbReference type="EMBL" id="KDN95886.1"/>
    </source>
</evidence>
<dbReference type="InterPro" id="IPR007296">
    <property type="entry name" value="DUF403"/>
</dbReference>
<gene>
    <name evidence="2" type="ORF">EI16_06230</name>
</gene>
<protein>
    <recommendedName>
        <fullName evidence="1">DUF403 domain-containing protein</fullName>
    </recommendedName>
</protein>
<feature type="domain" description="DUF403" evidence="1">
    <location>
        <begin position="1"/>
        <end position="307"/>
    </location>
</feature>
<evidence type="ECO:0000259" key="1">
    <source>
        <dbReference type="Pfam" id="PF04168"/>
    </source>
</evidence>
<name>A0A066ZZU8_HYDMR</name>
<dbReference type="Pfam" id="PF04168">
    <property type="entry name" value="Alpha-E"/>
    <property type="match status" value="1"/>
</dbReference>
<sequence length="319" mass="37370">MLSRVAERLYWLARYIERVENTARLSKIHSQLMFDLPKSVKLNWYTLVEITSNEDYFDEHYDARTEKNCMWMLLGDRNNSASLISSLWWARENIRTTRDSLPREAWVYINEIYLYVKDNIDDLQVRSRRNALLEKVIRTCQAISGMLMGTMSDNAAFRFLMMGQLIERADMTSRILDVGGYFAAQEYNPEEVEQYGSILWANILKSIGIYFMYRQAVQIEINGNSVIEFLVYDDRQFRSIKYCANKMHELANILPNSREVLKVIKQLQDLIDQPPEMEAGSTTLHDYLDVLQLKISAIHNACYRTWFYPEVEAVSGSVQ</sequence>
<dbReference type="EMBL" id="JMIU01000001">
    <property type="protein sequence ID" value="KDN95886.1"/>
    <property type="molecule type" value="Genomic_DNA"/>
</dbReference>
<dbReference type="PANTHER" id="PTHR34595">
    <property type="entry name" value="BLR5612 PROTEIN"/>
    <property type="match status" value="1"/>
</dbReference>
<dbReference type="STRING" id="28885.EI16_06230"/>
<comment type="caution">
    <text evidence="2">The sequence shown here is derived from an EMBL/GenBank/DDBJ whole genome shotgun (WGS) entry which is preliminary data.</text>
</comment>
<dbReference type="AlphaFoldDB" id="A0A066ZZU8"/>